<name>A0A119UQ14_9BURK</name>
<organism evidence="2 3">
    <name type="scientific">Burkholderia ubonensis</name>
    <dbReference type="NCBI Taxonomy" id="101571"/>
    <lineage>
        <taxon>Bacteria</taxon>
        <taxon>Pseudomonadati</taxon>
        <taxon>Pseudomonadota</taxon>
        <taxon>Betaproteobacteria</taxon>
        <taxon>Burkholderiales</taxon>
        <taxon>Burkholderiaceae</taxon>
        <taxon>Burkholderia</taxon>
        <taxon>Burkholderia cepacia complex</taxon>
    </lineage>
</organism>
<gene>
    <name evidence="2" type="ORF">WM16_25070</name>
</gene>
<dbReference type="EMBL" id="LPLU01000115">
    <property type="protein sequence ID" value="KWK68666.1"/>
    <property type="molecule type" value="Genomic_DNA"/>
</dbReference>
<dbReference type="InterPro" id="IPR036271">
    <property type="entry name" value="Tet_transcr_reg_TetR-rel_C_sf"/>
</dbReference>
<proteinExistence type="predicted"/>
<comment type="caution">
    <text evidence="2">The sequence shown here is derived from an EMBL/GenBank/DDBJ whole genome shotgun (WGS) entry which is preliminary data.</text>
</comment>
<accession>A0A119UQ14</accession>
<feature type="domain" description="BetI-type transcriptional repressor C-terminal" evidence="1">
    <location>
        <begin position="10"/>
        <end position="105"/>
    </location>
</feature>
<dbReference type="SUPFAM" id="SSF48498">
    <property type="entry name" value="Tetracyclin repressor-like, C-terminal domain"/>
    <property type="match status" value="1"/>
</dbReference>
<dbReference type="Pfam" id="PF13977">
    <property type="entry name" value="TetR_C_6"/>
    <property type="match status" value="1"/>
</dbReference>
<sequence length="108" mass="12024">MIQPAIMSSARAHVRITIEIGVEATRNDDIAALFVANESLVKGRLAALVKRGIAQRRIDRTLKPDLTAAWLLALTEGAFMRVASEPGFKMKANTQMLRLIIQRMLRPQ</sequence>
<dbReference type="Proteomes" id="UP000065504">
    <property type="component" value="Unassembled WGS sequence"/>
</dbReference>
<evidence type="ECO:0000313" key="2">
    <source>
        <dbReference type="EMBL" id="KWK68666.1"/>
    </source>
</evidence>
<evidence type="ECO:0000259" key="1">
    <source>
        <dbReference type="Pfam" id="PF13977"/>
    </source>
</evidence>
<protein>
    <recommendedName>
        <fullName evidence="1">BetI-type transcriptional repressor C-terminal domain-containing protein</fullName>
    </recommendedName>
</protein>
<dbReference type="Gene3D" id="1.10.357.10">
    <property type="entry name" value="Tetracycline Repressor, domain 2"/>
    <property type="match status" value="1"/>
</dbReference>
<dbReference type="AlphaFoldDB" id="A0A119UQ14"/>
<evidence type="ECO:0000313" key="3">
    <source>
        <dbReference type="Proteomes" id="UP000065504"/>
    </source>
</evidence>
<reference evidence="2 3" key="1">
    <citation type="submission" date="2015-11" db="EMBL/GenBank/DDBJ databases">
        <title>Expanding the genomic diversity of Burkholderia species for the development of highly accurate diagnostics.</title>
        <authorList>
            <person name="Sahl J."/>
            <person name="Keim P."/>
            <person name="Wagner D."/>
        </authorList>
    </citation>
    <scope>NUCLEOTIDE SEQUENCE [LARGE SCALE GENOMIC DNA]</scope>
    <source>
        <strain evidence="2 3">MSMB782WGS</strain>
    </source>
</reference>
<dbReference type="InterPro" id="IPR039538">
    <property type="entry name" value="BetI_C"/>
</dbReference>